<dbReference type="EMBL" id="MU404362">
    <property type="protein sequence ID" value="KAI1608763.1"/>
    <property type="molecule type" value="Genomic_DNA"/>
</dbReference>
<keyword evidence="2" id="KW-0812">Transmembrane</keyword>
<gene>
    <name evidence="4" type="ORF">EDD36DRAFT_423094</name>
</gene>
<evidence type="ECO:0000313" key="4">
    <source>
        <dbReference type="EMBL" id="KAI1608763.1"/>
    </source>
</evidence>
<keyword evidence="2" id="KW-1133">Transmembrane helix</keyword>
<proteinExistence type="predicted"/>
<evidence type="ECO:0000313" key="5">
    <source>
        <dbReference type="Proteomes" id="UP001203852"/>
    </source>
</evidence>
<keyword evidence="5" id="KW-1185">Reference proteome</keyword>
<feature type="compositionally biased region" description="Low complexity" evidence="1">
    <location>
        <begin position="50"/>
        <end position="61"/>
    </location>
</feature>
<evidence type="ECO:0000256" key="3">
    <source>
        <dbReference type="SAM" id="SignalP"/>
    </source>
</evidence>
<evidence type="ECO:0000256" key="2">
    <source>
        <dbReference type="SAM" id="Phobius"/>
    </source>
</evidence>
<feature type="chain" id="PRO_5042900308" evidence="3">
    <location>
        <begin position="26"/>
        <end position="229"/>
    </location>
</feature>
<feature type="transmembrane region" description="Helical" evidence="2">
    <location>
        <begin position="73"/>
        <end position="95"/>
    </location>
</feature>
<accession>A0AAN6DNT1</accession>
<comment type="caution">
    <text evidence="4">The sequence shown here is derived from an EMBL/GenBank/DDBJ whole genome shotgun (WGS) entry which is preliminary data.</text>
</comment>
<dbReference type="AlphaFoldDB" id="A0AAN6DNT1"/>
<reference evidence="4" key="1">
    <citation type="journal article" date="2022" name="bioRxiv">
        <title>Deciphering the potential niche of two novel black yeast fungi from a biological soil crust based on their genomes, phenotypes, and melanin regulation.</title>
        <authorList>
            <consortium name="DOE Joint Genome Institute"/>
            <person name="Carr E.C."/>
            <person name="Barton Q."/>
            <person name="Grambo S."/>
            <person name="Sullivan M."/>
            <person name="Renfro C.M."/>
            <person name="Kuo A."/>
            <person name="Pangilinan J."/>
            <person name="Lipzen A."/>
            <person name="Keymanesh K."/>
            <person name="Savage E."/>
            <person name="Barry K."/>
            <person name="Grigoriev I.V."/>
            <person name="Riekhof W.R."/>
            <person name="Harris S.S."/>
        </authorList>
    </citation>
    <scope>NUCLEOTIDE SEQUENCE</scope>
    <source>
        <strain evidence="4">JF 03-4F</strain>
    </source>
</reference>
<sequence length="229" mass="24305">MISPLRQQLLNCLALLLCLEYSARSRVMAQNGDGGAASGVQPGDIGAGSQGSENAGASGGNAESVNLSQGATIAIAVVVSVVVVLVGTIAVLFFLAKKRQWKIAEGLRRSARRVTSAIKAVATPITPKKMNFNFSAVEKRRSPADEEGPFKGLDGRTGRRVRVNTADLEKGGSVPVSVTPVVDGEGRTGIDTVTETKKEKRRPPKVEISNSVFEMDSPKTPMWKKVFGR</sequence>
<feature type="region of interest" description="Disordered" evidence="1">
    <location>
        <begin position="39"/>
        <end position="61"/>
    </location>
</feature>
<feature type="signal peptide" evidence="3">
    <location>
        <begin position="1"/>
        <end position="25"/>
    </location>
</feature>
<evidence type="ECO:0000256" key="1">
    <source>
        <dbReference type="SAM" id="MobiDB-lite"/>
    </source>
</evidence>
<name>A0AAN6DNT1_9EURO</name>
<dbReference type="Proteomes" id="UP001203852">
    <property type="component" value="Unassembled WGS sequence"/>
</dbReference>
<organism evidence="4 5">
    <name type="scientific">Exophiala viscosa</name>
    <dbReference type="NCBI Taxonomy" id="2486360"/>
    <lineage>
        <taxon>Eukaryota</taxon>
        <taxon>Fungi</taxon>
        <taxon>Dikarya</taxon>
        <taxon>Ascomycota</taxon>
        <taxon>Pezizomycotina</taxon>
        <taxon>Eurotiomycetes</taxon>
        <taxon>Chaetothyriomycetidae</taxon>
        <taxon>Chaetothyriales</taxon>
        <taxon>Herpotrichiellaceae</taxon>
        <taxon>Exophiala</taxon>
    </lineage>
</organism>
<keyword evidence="3" id="KW-0732">Signal</keyword>
<keyword evidence="2" id="KW-0472">Membrane</keyword>
<protein>
    <submittedName>
        <fullName evidence="4">Uncharacterized protein</fullName>
    </submittedName>
</protein>